<feature type="non-terminal residue" evidence="1">
    <location>
        <position position="76"/>
    </location>
</feature>
<organism evidence="1">
    <name type="scientific">Nothobranchius kuhntae</name>
    <name type="common">Beira killifish</name>
    <dbReference type="NCBI Taxonomy" id="321403"/>
    <lineage>
        <taxon>Eukaryota</taxon>
        <taxon>Metazoa</taxon>
        <taxon>Chordata</taxon>
        <taxon>Craniata</taxon>
        <taxon>Vertebrata</taxon>
        <taxon>Euteleostomi</taxon>
        <taxon>Actinopterygii</taxon>
        <taxon>Neopterygii</taxon>
        <taxon>Teleostei</taxon>
        <taxon>Neoteleostei</taxon>
        <taxon>Acanthomorphata</taxon>
        <taxon>Ovalentaria</taxon>
        <taxon>Atherinomorphae</taxon>
        <taxon>Cyprinodontiformes</taxon>
        <taxon>Nothobranchiidae</taxon>
        <taxon>Nothobranchius</taxon>
    </lineage>
</organism>
<evidence type="ECO:0000313" key="1">
    <source>
        <dbReference type="EMBL" id="SBR24544.1"/>
    </source>
</evidence>
<reference evidence="1" key="2">
    <citation type="submission" date="2016-06" db="EMBL/GenBank/DDBJ databases">
        <title>The genome of a short-lived fish provides insights into sex chromosome evolution and the genetic control of aging.</title>
        <authorList>
            <person name="Reichwald K."/>
            <person name="Felder M."/>
            <person name="Petzold A."/>
            <person name="Koch P."/>
            <person name="Groth M."/>
            <person name="Platzer M."/>
        </authorList>
    </citation>
    <scope>NUCLEOTIDE SEQUENCE</scope>
    <source>
        <tissue evidence="1">Brain</tissue>
    </source>
</reference>
<accession>A0A1A8JYU8</accession>
<gene>
    <name evidence="1" type="primary">SI:CH211-119O8.4</name>
</gene>
<name>A0A1A8JYU8_NOTKU</name>
<dbReference type="EMBL" id="HAEE01004524">
    <property type="protein sequence ID" value="SBR24544.1"/>
    <property type="molecule type" value="Transcribed_RNA"/>
</dbReference>
<protein>
    <submittedName>
        <fullName evidence="1">Si:ch211-119o8.4</fullName>
    </submittedName>
</protein>
<reference evidence="1" key="1">
    <citation type="submission" date="2016-05" db="EMBL/GenBank/DDBJ databases">
        <authorList>
            <person name="Lavstsen T."/>
            <person name="Jespersen J.S."/>
        </authorList>
    </citation>
    <scope>NUCLEOTIDE SEQUENCE</scope>
    <source>
        <tissue evidence="1">Brain</tissue>
    </source>
</reference>
<sequence length="76" mass="8246">MLCIGKQGDDVTTTTSSKTISFSEKRNLTVLMPSITGCKGHAVAAALINVSQREAGCWSRSNTEPLEKELQLHQAR</sequence>
<dbReference type="AlphaFoldDB" id="A0A1A8JYU8"/>
<proteinExistence type="predicted"/>